<accession>A0A077HSN4</accession>
<dbReference type="OrthoDB" id="3710927at2"/>
<dbReference type="KEGG" id="cuv:CUREI_10990"/>
<organism evidence="2 3">
    <name type="scientific">Corynebacterium ureicelerivorans</name>
    <dbReference type="NCBI Taxonomy" id="401472"/>
    <lineage>
        <taxon>Bacteria</taxon>
        <taxon>Bacillati</taxon>
        <taxon>Actinomycetota</taxon>
        <taxon>Actinomycetes</taxon>
        <taxon>Mycobacteriales</taxon>
        <taxon>Corynebacteriaceae</taxon>
        <taxon>Corynebacterium</taxon>
    </lineage>
</organism>
<dbReference type="GO" id="GO:0006355">
    <property type="term" value="P:regulation of DNA-templated transcription"/>
    <property type="evidence" value="ECO:0007669"/>
    <property type="project" value="InterPro"/>
</dbReference>
<protein>
    <submittedName>
        <fullName evidence="2">CopG family transcriptional regulator</fullName>
    </submittedName>
</protein>
<dbReference type="RefSeq" id="WP_038613412.1">
    <property type="nucleotide sequence ID" value="NZ_CP009215.1"/>
</dbReference>
<proteinExistence type="predicted"/>
<dbReference type="InterPro" id="IPR002145">
    <property type="entry name" value="CopG"/>
</dbReference>
<dbReference type="CDD" id="cd21631">
    <property type="entry name" value="RHH_CopG_NikR-like"/>
    <property type="match status" value="1"/>
</dbReference>
<gene>
    <name evidence="2" type="ORF">CUREI_10990</name>
</gene>
<sequence>MPVNSTEKQLNAWVAEAEHGYNVDVLKKRGRGRPGCGPEASQVVTVRLTPEELDSLDRAAAEKHLSRSEIMRPAITAITAT</sequence>
<reference evidence="2 3" key="1">
    <citation type="submission" date="2014-08" db="EMBL/GenBank/DDBJ databases">
        <title>Complete genome sequence of Corynebacterium ureicelerivorans DSM 45051, a lipophilic and urea-splitting isolate from a blood culture of a septicaemia patient.</title>
        <authorList>
            <person name="Tippelt A."/>
            <person name="Albersmeier A."/>
            <person name="Brinkrolf K."/>
            <person name="Ruckert C."/>
            <person name="Tauch A."/>
        </authorList>
    </citation>
    <scope>NUCLEOTIDE SEQUENCE [LARGE SCALE GENOMIC DNA]</scope>
    <source>
        <strain evidence="2 3">IMMIB RIV-2301</strain>
    </source>
</reference>
<evidence type="ECO:0000313" key="2">
    <source>
        <dbReference type="EMBL" id="AIL97717.1"/>
    </source>
</evidence>
<keyword evidence="3" id="KW-1185">Reference proteome</keyword>
<dbReference type="AlphaFoldDB" id="A0A077HSN4"/>
<dbReference type="HOGENOM" id="CLU_179940_0_0_11"/>
<evidence type="ECO:0000259" key="1">
    <source>
        <dbReference type="Pfam" id="PF01402"/>
    </source>
</evidence>
<feature type="domain" description="Ribbon-helix-helix protein CopG" evidence="1">
    <location>
        <begin position="43"/>
        <end position="76"/>
    </location>
</feature>
<dbReference type="EMBL" id="CP009215">
    <property type="protein sequence ID" value="AIL97717.1"/>
    <property type="molecule type" value="Genomic_DNA"/>
</dbReference>
<dbReference type="Pfam" id="PF01402">
    <property type="entry name" value="RHH_1"/>
    <property type="match status" value="1"/>
</dbReference>
<dbReference type="Proteomes" id="UP000028939">
    <property type="component" value="Chromosome"/>
</dbReference>
<evidence type="ECO:0000313" key="3">
    <source>
        <dbReference type="Proteomes" id="UP000028939"/>
    </source>
</evidence>
<name>A0A077HSN4_9CORY</name>